<dbReference type="GO" id="GO:0005886">
    <property type="term" value="C:plasma membrane"/>
    <property type="evidence" value="ECO:0007669"/>
    <property type="project" value="TreeGrafter"/>
</dbReference>
<dbReference type="NCBIfam" id="TIGR00219">
    <property type="entry name" value="mreC"/>
    <property type="match status" value="1"/>
</dbReference>
<keyword evidence="6" id="KW-0175">Coiled coil</keyword>
<evidence type="ECO:0000256" key="2">
    <source>
        <dbReference type="ARBA" id="ARBA00013855"/>
    </source>
</evidence>
<dbReference type="PIRSF" id="PIRSF038471">
    <property type="entry name" value="MreC"/>
    <property type="match status" value="1"/>
</dbReference>
<dbReference type="InterPro" id="IPR007221">
    <property type="entry name" value="MreC"/>
</dbReference>
<comment type="function">
    <text evidence="5">Involved in formation and maintenance of cell shape.</text>
</comment>
<evidence type="ECO:0000256" key="4">
    <source>
        <dbReference type="ARBA" id="ARBA00032089"/>
    </source>
</evidence>
<dbReference type="InterPro" id="IPR042177">
    <property type="entry name" value="Cell/Rod_1"/>
</dbReference>
<dbReference type="STRING" id="1245910.OY14_03585"/>
<feature type="transmembrane region" description="Helical" evidence="7">
    <location>
        <begin position="9"/>
        <end position="26"/>
    </location>
</feature>
<sequence length="281" mass="32576">MNFLVKFKNFIKVFFVLIVSFVFMIYDSSSIQRRRTDNFLFFTFNSYIQSRMHGFFSFISNVFKTVNEYKNYKDKIEFYKKRIQQLEIVTQNIQSLRQENVRLKEQLNFYLSSSNDFISAEIIYLNYSNISTLMAINKGFNDGIEKDMIAVAYQDGFSGLVGKVVKVYSNTAKILPLTNFENFVSARIQSSRFIGLIEGNGHGKKLEMNYVNKLAEKDLKIGDSIVTAGFSEYPVGIYIGKITNFHILEYNSLLKIEVEPAIALDKLEYVFLVKNNKEISD</sequence>
<comment type="similarity">
    <text evidence="1 5">Belongs to the MreC family.</text>
</comment>
<dbReference type="EMBL" id="CP009910">
    <property type="protein sequence ID" value="AJA90500.1"/>
    <property type="molecule type" value="Genomic_DNA"/>
</dbReference>
<feature type="domain" description="Rod shape-determining protein MreC beta-barrel core" evidence="8">
    <location>
        <begin position="122"/>
        <end position="274"/>
    </location>
</feature>
<organism evidence="9 10">
    <name type="scientific">Borreliella chilensis</name>
    <dbReference type="NCBI Taxonomy" id="1245910"/>
    <lineage>
        <taxon>Bacteria</taxon>
        <taxon>Pseudomonadati</taxon>
        <taxon>Spirochaetota</taxon>
        <taxon>Spirochaetia</taxon>
        <taxon>Spirochaetales</taxon>
        <taxon>Borreliaceae</taxon>
        <taxon>Borreliella</taxon>
    </lineage>
</organism>
<keyword evidence="7" id="KW-0472">Membrane</keyword>
<proteinExistence type="inferred from homology"/>
<keyword evidence="7" id="KW-1133">Transmembrane helix</keyword>
<evidence type="ECO:0000256" key="1">
    <source>
        <dbReference type="ARBA" id="ARBA00009369"/>
    </source>
</evidence>
<keyword evidence="7" id="KW-0812">Transmembrane</keyword>
<dbReference type="KEGG" id="bchi:OY14_03585"/>
<dbReference type="GO" id="GO:0008360">
    <property type="term" value="P:regulation of cell shape"/>
    <property type="evidence" value="ECO:0007669"/>
    <property type="project" value="UniProtKB-KW"/>
</dbReference>
<keyword evidence="3 5" id="KW-0133">Cell shape</keyword>
<dbReference type="PANTHER" id="PTHR34138:SF1">
    <property type="entry name" value="CELL SHAPE-DETERMINING PROTEIN MREC"/>
    <property type="match status" value="1"/>
</dbReference>
<evidence type="ECO:0000256" key="7">
    <source>
        <dbReference type="SAM" id="Phobius"/>
    </source>
</evidence>
<dbReference type="Gene3D" id="2.40.10.350">
    <property type="entry name" value="Rod shape-determining protein MreC, domain 2"/>
    <property type="match status" value="1"/>
</dbReference>
<accession>A0A0A7UWP1</accession>
<name>A0A0A7UWP1_9SPIR</name>
<dbReference type="PANTHER" id="PTHR34138">
    <property type="entry name" value="CELL SHAPE-DETERMINING PROTEIN MREC"/>
    <property type="match status" value="1"/>
</dbReference>
<reference evidence="9 10" key="1">
    <citation type="journal article" date="2015" name="Genome Announc.">
        <title>Genome Sequence of Borrelia chilensis VA1, a South American Member of the Lyme Borreliosis Group.</title>
        <authorList>
            <person name="Huang W."/>
            <person name="Ojaimi C."/>
            <person name="Fallon J.T."/>
            <person name="Travisany D."/>
            <person name="Maass A."/>
            <person name="Ivanova L."/>
            <person name="Tomova A."/>
            <person name="Gonzalez-Acuna D."/>
            <person name="Godfrey H.P."/>
            <person name="Cabello F.C."/>
        </authorList>
    </citation>
    <scope>NUCLEOTIDE SEQUENCE [LARGE SCALE GENOMIC DNA]</scope>
    <source>
        <strain evidence="9 10">VA1</strain>
    </source>
</reference>
<evidence type="ECO:0000256" key="5">
    <source>
        <dbReference type="PIRNR" id="PIRNR038471"/>
    </source>
</evidence>
<feature type="coiled-coil region" evidence="6">
    <location>
        <begin position="69"/>
        <end position="113"/>
    </location>
</feature>
<evidence type="ECO:0000256" key="3">
    <source>
        <dbReference type="ARBA" id="ARBA00022960"/>
    </source>
</evidence>
<dbReference type="InterPro" id="IPR055342">
    <property type="entry name" value="MreC_beta-barrel_core"/>
</dbReference>
<gene>
    <name evidence="9" type="ORF">OY14_03585</name>
</gene>
<protein>
    <recommendedName>
        <fullName evidence="2 5">Cell shape-determining protein MreC</fullName>
    </recommendedName>
    <alternativeName>
        <fullName evidence="4 5">Cell shape protein MreC</fullName>
    </alternativeName>
</protein>
<dbReference type="AlphaFoldDB" id="A0A0A7UWP1"/>
<dbReference type="Proteomes" id="UP000030940">
    <property type="component" value="Chromosome"/>
</dbReference>
<evidence type="ECO:0000313" key="9">
    <source>
        <dbReference type="EMBL" id="AJA90500.1"/>
    </source>
</evidence>
<dbReference type="InterPro" id="IPR042175">
    <property type="entry name" value="Cell/Rod_MreC_2"/>
</dbReference>
<evidence type="ECO:0000259" key="8">
    <source>
        <dbReference type="Pfam" id="PF04085"/>
    </source>
</evidence>
<keyword evidence="10" id="KW-1185">Reference proteome</keyword>
<dbReference type="HOGENOM" id="CLU_042663_1_0_12"/>
<evidence type="ECO:0000313" key="10">
    <source>
        <dbReference type="Proteomes" id="UP000030940"/>
    </source>
</evidence>
<dbReference type="Pfam" id="PF04085">
    <property type="entry name" value="MreC"/>
    <property type="match status" value="1"/>
</dbReference>
<dbReference type="Gene3D" id="2.40.10.340">
    <property type="entry name" value="Rod shape-determining protein MreC, domain 1"/>
    <property type="match status" value="1"/>
</dbReference>
<evidence type="ECO:0000256" key="6">
    <source>
        <dbReference type="SAM" id="Coils"/>
    </source>
</evidence>